<accession>A0ABP4B2H6</accession>
<dbReference type="EMBL" id="BAAAHH010000005">
    <property type="protein sequence ID" value="GAA0945124.1"/>
    <property type="molecule type" value="Genomic_DNA"/>
</dbReference>
<dbReference type="SUPFAM" id="SSF46785">
    <property type="entry name" value="Winged helix' DNA-binding domain"/>
    <property type="match status" value="1"/>
</dbReference>
<comment type="caution">
    <text evidence="2">The sequence shown here is derived from an EMBL/GenBank/DDBJ whole genome shotgun (WGS) entry which is preliminary data.</text>
</comment>
<dbReference type="SMART" id="SM00347">
    <property type="entry name" value="HTH_MARR"/>
    <property type="match status" value="1"/>
</dbReference>
<dbReference type="Proteomes" id="UP001500665">
    <property type="component" value="Unassembled WGS sequence"/>
</dbReference>
<keyword evidence="3" id="KW-1185">Reference proteome</keyword>
<dbReference type="InterPro" id="IPR000835">
    <property type="entry name" value="HTH_MarR-typ"/>
</dbReference>
<protein>
    <submittedName>
        <fullName evidence="2">MarR family transcriptional regulator</fullName>
    </submittedName>
</protein>
<dbReference type="InterPro" id="IPR039422">
    <property type="entry name" value="MarR/SlyA-like"/>
</dbReference>
<dbReference type="RefSeq" id="WP_344238861.1">
    <property type="nucleotide sequence ID" value="NZ_BAAAHH010000005.1"/>
</dbReference>
<evidence type="ECO:0000313" key="2">
    <source>
        <dbReference type="EMBL" id="GAA0945124.1"/>
    </source>
</evidence>
<evidence type="ECO:0000313" key="3">
    <source>
        <dbReference type="Proteomes" id="UP001500665"/>
    </source>
</evidence>
<dbReference type="PANTHER" id="PTHR33164">
    <property type="entry name" value="TRANSCRIPTIONAL REGULATOR, MARR FAMILY"/>
    <property type="match status" value="1"/>
</dbReference>
<gene>
    <name evidence="2" type="ORF">GCM10009550_18610</name>
</gene>
<dbReference type="PANTHER" id="PTHR33164:SF99">
    <property type="entry name" value="MARR FAMILY REGULATORY PROTEIN"/>
    <property type="match status" value="1"/>
</dbReference>
<reference evidence="3" key="1">
    <citation type="journal article" date="2019" name="Int. J. Syst. Evol. Microbiol.">
        <title>The Global Catalogue of Microorganisms (GCM) 10K type strain sequencing project: providing services to taxonomists for standard genome sequencing and annotation.</title>
        <authorList>
            <consortium name="The Broad Institute Genomics Platform"/>
            <consortium name="The Broad Institute Genome Sequencing Center for Infectious Disease"/>
            <person name="Wu L."/>
            <person name="Ma J."/>
        </authorList>
    </citation>
    <scope>NUCLEOTIDE SEQUENCE [LARGE SCALE GENOMIC DNA]</scope>
    <source>
        <strain evidence="3">JCM 10696</strain>
    </source>
</reference>
<dbReference type="Pfam" id="PF12802">
    <property type="entry name" value="MarR_2"/>
    <property type="match status" value="1"/>
</dbReference>
<feature type="domain" description="HTH marR-type" evidence="1">
    <location>
        <begin position="9"/>
        <end position="144"/>
    </location>
</feature>
<evidence type="ECO:0000259" key="1">
    <source>
        <dbReference type="PROSITE" id="PS50995"/>
    </source>
</evidence>
<dbReference type="Gene3D" id="1.10.10.10">
    <property type="entry name" value="Winged helix-like DNA-binding domain superfamily/Winged helix DNA-binding domain"/>
    <property type="match status" value="1"/>
</dbReference>
<dbReference type="InterPro" id="IPR036388">
    <property type="entry name" value="WH-like_DNA-bd_sf"/>
</dbReference>
<organism evidence="2 3">
    <name type="scientific">Actinocorallia libanotica</name>
    <dbReference type="NCBI Taxonomy" id="46162"/>
    <lineage>
        <taxon>Bacteria</taxon>
        <taxon>Bacillati</taxon>
        <taxon>Actinomycetota</taxon>
        <taxon>Actinomycetes</taxon>
        <taxon>Streptosporangiales</taxon>
        <taxon>Thermomonosporaceae</taxon>
        <taxon>Actinocorallia</taxon>
    </lineage>
</organism>
<dbReference type="PROSITE" id="PS50995">
    <property type="entry name" value="HTH_MARR_2"/>
    <property type="match status" value="1"/>
</dbReference>
<name>A0ABP4B2H6_9ACTN</name>
<sequence length="156" mass="16762">MDDLFADPRLTLSGLLLEATGGLLSKLEPVMRAHGLSNLDLNALMRLSRSPGRRLRMSDLAAQTSLSTSGVTRLVDRLARTGLAARESSPGDRRTTYAVLTPQGAERLAQALPDYLAAVDRWFTGLLAPGQLASLDEALRVVRDAAFPGATEYTPD</sequence>
<dbReference type="InterPro" id="IPR036390">
    <property type="entry name" value="WH_DNA-bd_sf"/>
</dbReference>
<proteinExistence type="predicted"/>